<evidence type="ECO:0000259" key="9">
    <source>
        <dbReference type="PROSITE" id="PS50222"/>
    </source>
</evidence>
<organism evidence="11">
    <name type="scientific">Amorphochlora amoebiformis</name>
    <dbReference type="NCBI Taxonomy" id="1561963"/>
    <lineage>
        <taxon>Eukaryota</taxon>
        <taxon>Sar</taxon>
        <taxon>Rhizaria</taxon>
        <taxon>Cercozoa</taxon>
        <taxon>Chlorarachniophyceae</taxon>
        <taxon>Amorphochlora</taxon>
    </lineage>
</organism>
<evidence type="ECO:0000256" key="5">
    <source>
        <dbReference type="PIRSR" id="PIRSR623088-2"/>
    </source>
</evidence>
<feature type="compositionally biased region" description="Polar residues" evidence="8">
    <location>
        <begin position="782"/>
        <end position="797"/>
    </location>
</feature>
<dbReference type="GO" id="GO:0007165">
    <property type="term" value="P:signal transduction"/>
    <property type="evidence" value="ECO:0007669"/>
    <property type="project" value="InterPro"/>
</dbReference>
<comment type="cofactor">
    <cofactor evidence="7">
        <name>a divalent metal cation</name>
        <dbReference type="ChEBI" id="CHEBI:60240"/>
    </cofactor>
    <text evidence="7">Binds 2 divalent metal cations per subunit. Site 1 may preferentially bind zinc ions, while site 2 has a preference for magnesium and/or manganese ions.</text>
</comment>
<feature type="domain" description="EF-hand" evidence="9">
    <location>
        <begin position="57"/>
        <end position="92"/>
    </location>
</feature>
<feature type="active site" description="Proton donor" evidence="4">
    <location>
        <position position="484"/>
    </location>
</feature>
<dbReference type="PRINTS" id="PR00387">
    <property type="entry name" value="PDIESTERASE1"/>
</dbReference>
<dbReference type="InterPro" id="IPR011992">
    <property type="entry name" value="EF-hand-dom_pair"/>
</dbReference>
<dbReference type="CDD" id="cd00077">
    <property type="entry name" value="HDc"/>
    <property type="match status" value="1"/>
</dbReference>
<dbReference type="InterPro" id="IPR003607">
    <property type="entry name" value="HD/PDEase_dom"/>
</dbReference>
<dbReference type="PROSITE" id="PS00018">
    <property type="entry name" value="EF_HAND_1"/>
    <property type="match status" value="1"/>
</dbReference>
<feature type="compositionally biased region" description="Polar residues" evidence="8">
    <location>
        <begin position="828"/>
        <end position="838"/>
    </location>
</feature>
<feature type="binding site" evidence="5">
    <location>
        <position position="696"/>
    </location>
    <ligand>
        <name>AMP</name>
        <dbReference type="ChEBI" id="CHEBI:456215"/>
    </ligand>
</feature>
<dbReference type="AlphaFoldDB" id="A0A7S0DKV1"/>
<dbReference type="SMART" id="SM00471">
    <property type="entry name" value="HDc"/>
    <property type="match status" value="1"/>
</dbReference>
<protein>
    <recommendedName>
        <fullName evidence="7">Phosphodiesterase</fullName>
        <ecNumber evidence="7">3.1.4.-</ecNumber>
    </recommendedName>
</protein>
<dbReference type="EC" id="3.1.4.-" evidence="7"/>
<dbReference type="InterPro" id="IPR036971">
    <property type="entry name" value="PDEase_catalytic_dom_sf"/>
</dbReference>
<dbReference type="EMBL" id="HBEM01021042">
    <property type="protein sequence ID" value="CAD8455470.1"/>
    <property type="molecule type" value="Transcribed_RNA"/>
</dbReference>
<name>A0A7S0DKV1_9EUKA</name>
<dbReference type="SUPFAM" id="SSF109604">
    <property type="entry name" value="HD-domain/PDEase-like"/>
    <property type="match status" value="1"/>
</dbReference>
<dbReference type="InterPro" id="IPR018247">
    <property type="entry name" value="EF_Hand_1_Ca_BS"/>
</dbReference>
<dbReference type="SUPFAM" id="SSF47473">
    <property type="entry name" value="EF-hand"/>
    <property type="match status" value="1"/>
</dbReference>
<gene>
    <name evidence="11" type="ORF">LAMO00422_LOCUS14415</name>
</gene>
<keyword evidence="3" id="KW-0106">Calcium</keyword>
<evidence type="ECO:0000256" key="1">
    <source>
        <dbReference type="ARBA" id="ARBA00022723"/>
    </source>
</evidence>
<dbReference type="SMART" id="SM00054">
    <property type="entry name" value="EFh"/>
    <property type="match status" value="2"/>
</dbReference>
<evidence type="ECO:0000256" key="8">
    <source>
        <dbReference type="SAM" id="MobiDB-lite"/>
    </source>
</evidence>
<dbReference type="PROSITE" id="PS50222">
    <property type="entry name" value="EF_HAND_2"/>
    <property type="match status" value="2"/>
</dbReference>
<feature type="domain" description="PDEase" evidence="10">
    <location>
        <begin position="408"/>
        <end position="739"/>
    </location>
</feature>
<dbReference type="Gene3D" id="1.10.238.10">
    <property type="entry name" value="EF-hand"/>
    <property type="match status" value="1"/>
</dbReference>
<feature type="domain" description="EF-hand" evidence="9">
    <location>
        <begin position="165"/>
        <end position="200"/>
    </location>
</feature>
<dbReference type="PROSITE" id="PS00126">
    <property type="entry name" value="PDEASE_I_1"/>
    <property type="match status" value="1"/>
</dbReference>
<comment type="similarity">
    <text evidence="7">Belongs to the cyclic nucleotide phosphodiesterase family.</text>
</comment>
<feature type="binding site" evidence="5">
    <location>
        <begin position="484"/>
        <end position="488"/>
    </location>
    <ligand>
        <name>AMP</name>
        <dbReference type="ChEBI" id="CHEBI:456215"/>
    </ligand>
</feature>
<dbReference type="Gene3D" id="1.10.1300.10">
    <property type="entry name" value="3'5'-cyclic nucleotide phosphodiesterase, catalytic domain"/>
    <property type="match status" value="1"/>
</dbReference>
<feature type="binding site" evidence="5">
    <location>
        <position position="524"/>
    </location>
    <ligand>
        <name>AMP</name>
        <dbReference type="ChEBI" id="CHEBI:456215"/>
    </ligand>
</feature>
<feature type="binding site" evidence="6">
    <location>
        <position position="645"/>
    </location>
    <ligand>
        <name>Zn(2+)</name>
        <dbReference type="ChEBI" id="CHEBI:29105"/>
        <label>1</label>
    </ligand>
</feature>
<dbReference type="InterPro" id="IPR002073">
    <property type="entry name" value="PDEase_catalytic_dom"/>
</dbReference>
<keyword evidence="1 6" id="KW-0479">Metal-binding</keyword>
<dbReference type="GO" id="GO:0005509">
    <property type="term" value="F:calcium ion binding"/>
    <property type="evidence" value="ECO:0007669"/>
    <property type="project" value="InterPro"/>
</dbReference>
<evidence type="ECO:0000256" key="7">
    <source>
        <dbReference type="RuleBase" id="RU363067"/>
    </source>
</evidence>
<proteinExistence type="inferred from homology"/>
<dbReference type="PANTHER" id="PTHR11347">
    <property type="entry name" value="CYCLIC NUCLEOTIDE PHOSPHODIESTERASE"/>
    <property type="match status" value="1"/>
</dbReference>
<accession>A0A7S0DKV1</accession>
<dbReference type="Pfam" id="PF00233">
    <property type="entry name" value="PDEase_I"/>
    <property type="match status" value="1"/>
</dbReference>
<feature type="binding site" evidence="6">
    <location>
        <position position="488"/>
    </location>
    <ligand>
        <name>Zn(2+)</name>
        <dbReference type="ChEBI" id="CHEBI:29105"/>
        <label>1</label>
    </ligand>
</feature>
<feature type="binding site" evidence="5">
    <location>
        <position position="645"/>
    </location>
    <ligand>
        <name>AMP</name>
        <dbReference type="ChEBI" id="CHEBI:456215"/>
    </ligand>
</feature>
<dbReference type="PROSITE" id="PS51845">
    <property type="entry name" value="PDEASE_I_2"/>
    <property type="match status" value="1"/>
</dbReference>
<evidence type="ECO:0000256" key="4">
    <source>
        <dbReference type="PIRSR" id="PIRSR623088-1"/>
    </source>
</evidence>
<sequence>MGSQVSGDHGRRSALKTFVELRLGSQIAKWQVLGKEQKEGRTLTEERLMVRNKFVGMEEQAIDAIWNKYDTKRTGFLSRAAVKELLMEYLHEVHQAIPQLISNSFRQRQSEIHRRRSEIKSRVVNKQPAAEIDAARRGSQPVVQYRTKQEEIKYQQAKVLNMISNIDKMTDNFIRKMDTNNDGRVEREEFFKTFRTLLYTTADGVDLNPAEEIKIDKDDESFFFDSPVDFIKQSAPRLNFKKAQTILQDLAGGVSSLDLRAQLVTVLQLLEGVEERIMVNEADILLGDTDLAELMLEDDQAVDFVTAYIPNVLELRERQHGGPDTLTLHTAKRNMFSRSHSYSMPSLPSLPRDLGPAMAGSPVKVRRGPEGSLKSAAALTRMRQSGSRLVPNTRNRRADTAMPSMSIVFTEYSVDVKRCLGQVMDWSKFDVFELDRASSGNSLLLMSTHVLERTGLMKSCGLSKSAFAEYITQIQETYRENPYHNHIHAADVVQGVHFFLESDVGRSLSAYLRFAAIFAGAIHDVGHPGTTNNFQINTSSQWAYLYNDTSVLENMHLSEAFILLKRSGFKILRGLEYNERSLFRKTVIEMVLATDMSKHGSHTHALATQIVKTQRQKRTWCKDRESESYKDEVRLFLNTVIHAADLANTARPLHLCREWVERLYEEFYAQGDTEKKLGLKVSPLCDRDKPAGARGQLYFITKIVIPMFASFYMIVPEVKVCMQYLESNLSYWTRESEREGGGRSRGPSQSSKPSKIVSSTATHPINPSARAPLSIEIKTHAPEQNSKSGKSTPNALPSSLHICLTESFTDDRDKASKKSPKKEDRKPTTVNPEQAVTI</sequence>
<dbReference type="InterPro" id="IPR023088">
    <property type="entry name" value="PDEase"/>
</dbReference>
<feature type="region of interest" description="Disordered" evidence="8">
    <location>
        <begin position="782"/>
        <end position="838"/>
    </location>
</feature>
<feature type="binding site" evidence="6">
    <location>
        <position position="523"/>
    </location>
    <ligand>
        <name>Zn(2+)</name>
        <dbReference type="ChEBI" id="CHEBI:29105"/>
        <label>1</label>
    </ligand>
</feature>
<feature type="compositionally biased region" description="Low complexity" evidence="8">
    <location>
        <begin position="745"/>
        <end position="759"/>
    </location>
</feature>
<evidence type="ECO:0000256" key="6">
    <source>
        <dbReference type="PIRSR" id="PIRSR623088-3"/>
    </source>
</evidence>
<evidence type="ECO:0000256" key="2">
    <source>
        <dbReference type="ARBA" id="ARBA00022801"/>
    </source>
</evidence>
<reference evidence="11" key="1">
    <citation type="submission" date="2021-01" db="EMBL/GenBank/DDBJ databases">
        <authorList>
            <person name="Corre E."/>
            <person name="Pelletier E."/>
            <person name="Niang G."/>
            <person name="Scheremetjew M."/>
            <person name="Finn R."/>
            <person name="Kale V."/>
            <person name="Holt S."/>
            <person name="Cochrane G."/>
            <person name="Meng A."/>
            <person name="Brown T."/>
            <person name="Cohen L."/>
        </authorList>
    </citation>
    <scope>NUCLEOTIDE SEQUENCE</scope>
    <source>
        <strain evidence="11">CCMP2058</strain>
    </source>
</reference>
<dbReference type="InterPro" id="IPR023174">
    <property type="entry name" value="PDEase_CS"/>
</dbReference>
<dbReference type="InterPro" id="IPR002048">
    <property type="entry name" value="EF_hand_dom"/>
</dbReference>
<feature type="binding site" evidence="6">
    <location>
        <position position="524"/>
    </location>
    <ligand>
        <name>Zn(2+)</name>
        <dbReference type="ChEBI" id="CHEBI:29105"/>
        <label>1</label>
    </ligand>
</feature>
<evidence type="ECO:0000259" key="10">
    <source>
        <dbReference type="PROSITE" id="PS51845"/>
    </source>
</evidence>
<feature type="region of interest" description="Disordered" evidence="8">
    <location>
        <begin position="736"/>
        <end position="769"/>
    </location>
</feature>
<evidence type="ECO:0000313" key="11">
    <source>
        <dbReference type="EMBL" id="CAD8455470.1"/>
    </source>
</evidence>
<dbReference type="GO" id="GO:0004114">
    <property type="term" value="F:3',5'-cyclic-nucleotide phosphodiesterase activity"/>
    <property type="evidence" value="ECO:0007669"/>
    <property type="project" value="InterPro"/>
</dbReference>
<evidence type="ECO:0000256" key="3">
    <source>
        <dbReference type="ARBA" id="ARBA00022837"/>
    </source>
</evidence>
<feature type="compositionally biased region" description="Basic and acidic residues" evidence="8">
    <location>
        <begin position="809"/>
        <end position="827"/>
    </location>
</feature>
<keyword evidence="2 7" id="KW-0378">Hydrolase</keyword>
<feature type="binding site" evidence="6">
    <location>
        <position position="524"/>
    </location>
    <ligand>
        <name>Zn(2+)</name>
        <dbReference type="ChEBI" id="CHEBI:29105"/>
        <label>2</label>
    </ligand>
</feature>